<reference evidence="1 2" key="1">
    <citation type="submission" date="2015-01" db="EMBL/GenBank/DDBJ databases">
        <authorList>
            <person name="Xiang T."/>
            <person name="Song Y."/>
            <person name="Huang L."/>
            <person name="Wang B."/>
            <person name="Wu P."/>
        </authorList>
    </citation>
    <scope>NUCLEOTIDE SEQUENCE [LARGE SCALE GENOMIC DNA]</scope>
    <source>
        <strain evidence="1 2">Cc12</strain>
    </source>
</reference>
<proteinExistence type="predicted"/>
<dbReference type="Proteomes" id="UP000044026">
    <property type="component" value="Unassembled WGS sequence"/>
</dbReference>
<gene>
    <name evidence="1" type="ORF">CCAN12_730020</name>
</gene>
<protein>
    <submittedName>
        <fullName evidence="1">Uncharacterized protein</fullName>
    </submittedName>
</protein>
<evidence type="ECO:0000313" key="2">
    <source>
        <dbReference type="Proteomes" id="UP000044026"/>
    </source>
</evidence>
<dbReference type="EMBL" id="CDOE01000071">
    <property type="protein sequence ID" value="CEN38318.1"/>
    <property type="molecule type" value="Genomic_DNA"/>
</dbReference>
<accession>A0A0B7HLD7</accession>
<dbReference type="AlphaFoldDB" id="A0A0B7HLD7"/>
<sequence>MKKIVLFITLVVFTGYVNGQNKKTSATKPEIDKLYEKYKDSDNITLFTPQGDLEGKVTIKMNNNYKPVSITIKGISEHKAPIAEFISNTIKMKLKQGYKVTKAPFGWNSWTYAELVEKGLGRGVLKRGA</sequence>
<name>A0A0B7HLD7_9FLAO</name>
<evidence type="ECO:0000313" key="1">
    <source>
        <dbReference type="EMBL" id="CEN38318.1"/>
    </source>
</evidence>
<organism evidence="1 2">
    <name type="scientific">Capnocytophaga canimorsus</name>
    <dbReference type="NCBI Taxonomy" id="28188"/>
    <lineage>
        <taxon>Bacteria</taxon>
        <taxon>Pseudomonadati</taxon>
        <taxon>Bacteroidota</taxon>
        <taxon>Flavobacteriia</taxon>
        <taxon>Flavobacteriales</taxon>
        <taxon>Flavobacteriaceae</taxon>
        <taxon>Capnocytophaga</taxon>
    </lineage>
</organism>